<accession>A0A223RRJ5</accession>
<dbReference type="AlphaFoldDB" id="A0A223RRJ5"/>
<protein>
    <recommendedName>
        <fullName evidence="3">Terminase</fullName>
    </recommendedName>
</protein>
<gene>
    <name evidence="1" type="ORF">CDG81_09625</name>
</gene>
<proteinExistence type="predicted"/>
<dbReference type="PANTHER" id="PTHR41287:SF1">
    <property type="entry name" value="PROTEIN YMFN"/>
    <property type="match status" value="1"/>
</dbReference>
<dbReference type="KEGG" id="aey:CDG81_09625"/>
<sequence>MLPKGAGKSPLAAAISCCELGGPVLFDGFDAHGEPVGREHPSPVVQLGAVSEEQTNNTMSLVINMLTDGRAEEVIDGLDTGISRINTAFGFLKPMTASARSKEGSRSTAAILDETHHWLANNGGHDLARVIRRNLAKMGGRSLETTNAWQPGEDSVAERTSEYLAAIESGRAAREGKLLVLHRQAPPDTDPEDEESLRNGLRSAYADADWIDLDRIVEEIYDPNNAFEDSQRYFLNQVVSASDAWMDSNEWDLVSTAEPLQEGEEITLGFDGSKSDDHTALVACRVSDGSIHLLRSWEPKRFPGQEIPRDLVDDFVAYVHETYKVKAFYADVEHYESYVDKWASTYGRRYRHKAAQRHAVAYDMRSKMKEFSLHAEKFVNAVQTEELTHTGDKLLRWYVLNAKKHPTNYGTVSLRKEGRDSQRKIDAAVCGVLAFAARQELVRTKGGSKRRKVVFH</sequence>
<evidence type="ECO:0008006" key="3">
    <source>
        <dbReference type="Google" id="ProtNLM"/>
    </source>
</evidence>
<evidence type="ECO:0000313" key="2">
    <source>
        <dbReference type="Proteomes" id="UP000215043"/>
    </source>
</evidence>
<dbReference type="OrthoDB" id="3197057at2"/>
<dbReference type="PANTHER" id="PTHR41287">
    <property type="match status" value="1"/>
</dbReference>
<evidence type="ECO:0000313" key="1">
    <source>
        <dbReference type="EMBL" id="ASU78496.1"/>
    </source>
</evidence>
<reference evidence="1 2" key="1">
    <citation type="submission" date="2017-08" db="EMBL/GenBank/DDBJ databases">
        <title>The complete genome sequence of moderately halophilic actinomycete Actinopolyspora erythraea YIM 90600, the producer of novel erythromycin, novel actinopolysporins A-C and tubercidin.</title>
        <authorList>
            <person name="Yin M."/>
            <person name="Tang S."/>
        </authorList>
    </citation>
    <scope>NUCLEOTIDE SEQUENCE [LARGE SCALE GENOMIC DNA]</scope>
    <source>
        <strain evidence="1 2">YIM 90600</strain>
    </source>
</reference>
<name>A0A223RRJ5_9ACTN</name>
<dbReference type="Proteomes" id="UP000215043">
    <property type="component" value="Chromosome"/>
</dbReference>
<dbReference type="EMBL" id="CP022752">
    <property type="protein sequence ID" value="ASU78496.1"/>
    <property type="molecule type" value="Genomic_DNA"/>
</dbReference>
<organism evidence="1 2">
    <name type="scientific">Actinopolyspora erythraea</name>
    <dbReference type="NCBI Taxonomy" id="414996"/>
    <lineage>
        <taxon>Bacteria</taxon>
        <taxon>Bacillati</taxon>
        <taxon>Actinomycetota</taxon>
        <taxon>Actinomycetes</taxon>
        <taxon>Actinopolysporales</taxon>
        <taxon>Actinopolysporaceae</taxon>
        <taxon>Actinopolyspora</taxon>
    </lineage>
</organism>
<dbReference type="InterPro" id="IPR005021">
    <property type="entry name" value="Terminase_largesu-like"/>
</dbReference>